<dbReference type="Gene3D" id="1.10.3210.10">
    <property type="entry name" value="Hypothetical protein af1432"/>
    <property type="match status" value="1"/>
</dbReference>
<keyword evidence="4" id="KW-1185">Reference proteome</keyword>
<dbReference type="PANTHER" id="PTHR33525">
    <property type="match status" value="1"/>
</dbReference>
<name>A0A7M3MGQ2_9BACT</name>
<organism evidence="3 4">
    <name type="scientific">Oceanidesulfovibrio indonesiensis</name>
    <dbReference type="NCBI Taxonomy" id="54767"/>
    <lineage>
        <taxon>Bacteria</taxon>
        <taxon>Pseudomonadati</taxon>
        <taxon>Thermodesulfobacteriota</taxon>
        <taxon>Desulfovibrionia</taxon>
        <taxon>Desulfovibrionales</taxon>
        <taxon>Desulfovibrionaceae</taxon>
        <taxon>Oceanidesulfovibrio</taxon>
    </lineage>
</organism>
<comment type="caution">
    <text evidence="3">The sequence shown here is derived from an EMBL/GenBank/DDBJ whole genome shotgun (WGS) entry which is preliminary data.</text>
</comment>
<keyword evidence="1" id="KW-1133">Transmembrane helix</keyword>
<dbReference type="PANTHER" id="PTHR33525:SF3">
    <property type="entry name" value="RIBONUCLEASE Y"/>
    <property type="match status" value="1"/>
</dbReference>
<dbReference type="EMBL" id="QMIE01000004">
    <property type="protein sequence ID" value="TVM18235.1"/>
    <property type="molecule type" value="Genomic_DNA"/>
</dbReference>
<reference evidence="3 4" key="1">
    <citation type="submission" date="2018-06" db="EMBL/GenBank/DDBJ databases">
        <title>Complete genome of Desulfovibrio indonesiensis P37SLT.</title>
        <authorList>
            <person name="Crispim J.S."/>
            <person name="Vidigal P.M.P."/>
            <person name="Silva L.C.F."/>
            <person name="Laguardia C.N."/>
            <person name="Araujo L.C."/>
            <person name="Dias R.S."/>
            <person name="Sousa M.P."/>
            <person name="Paula S.O."/>
            <person name="Silva C."/>
        </authorList>
    </citation>
    <scope>NUCLEOTIDE SEQUENCE [LARGE SCALE GENOMIC DNA]</scope>
    <source>
        <strain evidence="3 4">P37SLT</strain>
    </source>
</reference>
<evidence type="ECO:0000256" key="1">
    <source>
        <dbReference type="SAM" id="Phobius"/>
    </source>
</evidence>
<feature type="domain" description="HDOD" evidence="2">
    <location>
        <begin position="108"/>
        <end position="314"/>
    </location>
</feature>
<dbReference type="InterPro" id="IPR013976">
    <property type="entry name" value="HDOD"/>
</dbReference>
<dbReference type="PROSITE" id="PS51833">
    <property type="entry name" value="HDOD"/>
    <property type="match status" value="1"/>
</dbReference>
<feature type="transmembrane region" description="Helical" evidence="1">
    <location>
        <begin position="6"/>
        <end position="23"/>
    </location>
</feature>
<dbReference type="InterPro" id="IPR052340">
    <property type="entry name" value="RNase_Y/CdgJ"/>
</dbReference>
<dbReference type="SUPFAM" id="SSF109604">
    <property type="entry name" value="HD-domain/PDEase-like"/>
    <property type="match status" value="1"/>
</dbReference>
<dbReference type="AlphaFoldDB" id="A0A7M3MGQ2"/>
<dbReference type="Proteomes" id="UP000448292">
    <property type="component" value="Unassembled WGS sequence"/>
</dbReference>
<keyword evidence="1" id="KW-0472">Membrane</keyword>
<dbReference type="OrthoDB" id="9803649at2"/>
<proteinExistence type="predicted"/>
<protein>
    <recommendedName>
        <fullName evidence="2">HDOD domain-containing protein</fullName>
    </recommendedName>
</protein>
<evidence type="ECO:0000259" key="2">
    <source>
        <dbReference type="PROSITE" id="PS51833"/>
    </source>
</evidence>
<dbReference type="Pfam" id="PF08668">
    <property type="entry name" value="HDOD"/>
    <property type="match status" value="1"/>
</dbReference>
<keyword evidence="1" id="KW-0812">Transmembrane</keyword>
<accession>A0A7M3MGQ2</accession>
<sequence length="393" mass="43030">MSLGGVLTGIGLIVAFITVLVLIRRRRSLAGQFSGERISTASVRPVLARRESSNKKQETYRMPDHDPESAFLIEALSVLLNGPSPPGNPPMESTEAAPRMLHRALLTLKGMDRVGETFARFQEFNDPYASLEQLANAVSKDVVLSSKVLRAANSAYFGYGEDVTSVQHAARILGFNNLKTLYFREHFRMLDPSESSAASRHGLWKHAMLTAVTASHVSAAFKKTSSETAFTLGLMHDIGKFILCQMPMPEDGHKRIQRVMAWEPVVRASEDCETSVDVERKLLGIDHCLLGMMAMEDWQLPELMATVVLHHHSGGSAVQVLDDEANSYVAVIHVADFIARVLDHRGDTELPPGCGLDAGFLALTDKPALEKAALGGDMLQDLVNTESLVRISD</sequence>
<evidence type="ECO:0000313" key="3">
    <source>
        <dbReference type="EMBL" id="TVM18235.1"/>
    </source>
</evidence>
<evidence type="ECO:0000313" key="4">
    <source>
        <dbReference type="Proteomes" id="UP000448292"/>
    </source>
</evidence>
<gene>
    <name evidence="3" type="ORF">DPQ33_05630</name>
</gene>